<reference evidence="1 2" key="1">
    <citation type="journal article" date="2011" name="Front. Microbiol.">
        <title>Genomic signatures of strain selection and enhancement in Bacillus atrophaeus var. globigii, a historical biowarfare simulant.</title>
        <authorList>
            <person name="Gibbons H.S."/>
            <person name="Broomall S.M."/>
            <person name="McNew L.A."/>
            <person name="Daligault H."/>
            <person name="Chapman C."/>
            <person name="Bruce D."/>
            <person name="Karavis M."/>
            <person name="Krepps M."/>
            <person name="McGregor P.A."/>
            <person name="Hong C."/>
            <person name="Park K.H."/>
            <person name="Akmal A."/>
            <person name="Feldman A."/>
            <person name="Lin J.S."/>
            <person name="Chang W.E."/>
            <person name="Higgs B.W."/>
            <person name="Demirev P."/>
            <person name="Lindquist J."/>
            <person name="Liem A."/>
            <person name="Fochler E."/>
            <person name="Read T.D."/>
            <person name="Tapia R."/>
            <person name="Johnson S."/>
            <person name="Bishop-Lilly K.A."/>
            <person name="Detter C."/>
            <person name="Han C."/>
            <person name="Sozhamannan S."/>
            <person name="Rosenzweig C.N."/>
            <person name="Skowronski E.W."/>
        </authorList>
    </citation>
    <scope>NUCLEOTIDE SEQUENCE [LARGE SCALE GENOMIC DNA]</scope>
    <source>
        <strain evidence="1 2">TPS4-2</strain>
    </source>
</reference>
<dbReference type="GO" id="GO:0016740">
    <property type="term" value="F:transferase activity"/>
    <property type="evidence" value="ECO:0007669"/>
    <property type="project" value="UniProtKB-KW"/>
</dbReference>
<keyword evidence="1" id="KW-0808">Transferase</keyword>
<dbReference type="EMBL" id="PIQA01000006">
    <property type="protein sequence ID" value="RUO64327.1"/>
    <property type="molecule type" value="Genomic_DNA"/>
</dbReference>
<evidence type="ECO:0000313" key="2">
    <source>
        <dbReference type="Proteomes" id="UP000288361"/>
    </source>
</evidence>
<protein>
    <submittedName>
        <fullName evidence="1">Glycosyltransferase</fullName>
    </submittedName>
</protein>
<evidence type="ECO:0000313" key="1">
    <source>
        <dbReference type="EMBL" id="RUO64327.1"/>
    </source>
</evidence>
<accession>A0A432YRP6</accession>
<sequence length="285" mass="33462">MNIWFLRRVYFYLRFVYKNKYIPNFRKPKTFNEKINFRKKNAKNSLFVTCADKIKCKEYVSDKVNESILIPNLYVGSSLSPEQLSSINEANNGCVVKANHNSGPVYVLTGNESFDRLEYICNDIERQLRIDFGKIQKEPWYSHIEPKVLIEERLITEDGRDLEDYKFHVFTDKDGTQKVVLHVDFDRNANHNRSFFSESLEWLPFSVRYPVIKTSIDKPKNYEKMLEVVKQLADPFSYVRVDLYNIGGKIYFGELTFAHGSGSEEFSTYAHDLWMGKLWTGSPSY</sequence>
<dbReference type="Pfam" id="PF14305">
    <property type="entry name" value="ATPgrasp_TupA"/>
    <property type="match status" value="1"/>
</dbReference>
<name>A0A432YRP6_9GAMM</name>
<dbReference type="Proteomes" id="UP000288361">
    <property type="component" value="Unassembled WGS sequence"/>
</dbReference>
<organism evidence="1 2">
    <name type="scientific">Idiomarina piscisalsi</name>
    <dbReference type="NCBI Taxonomy" id="1096243"/>
    <lineage>
        <taxon>Bacteria</taxon>
        <taxon>Pseudomonadati</taxon>
        <taxon>Pseudomonadota</taxon>
        <taxon>Gammaproteobacteria</taxon>
        <taxon>Alteromonadales</taxon>
        <taxon>Idiomarinaceae</taxon>
        <taxon>Idiomarina</taxon>
    </lineage>
</organism>
<proteinExistence type="predicted"/>
<dbReference type="AlphaFoldDB" id="A0A432YRP6"/>
<gene>
    <name evidence="1" type="ORF">CWI73_08990</name>
</gene>
<comment type="caution">
    <text evidence="1">The sequence shown here is derived from an EMBL/GenBank/DDBJ whole genome shotgun (WGS) entry which is preliminary data.</text>
</comment>
<dbReference type="InterPro" id="IPR029465">
    <property type="entry name" value="ATPgrasp_TupA"/>
</dbReference>